<feature type="transmembrane region" description="Helical" evidence="1">
    <location>
        <begin position="98"/>
        <end position="116"/>
    </location>
</feature>
<dbReference type="EMBL" id="JAATNW010000004">
    <property type="protein sequence ID" value="NMH60092.1"/>
    <property type="molecule type" value="Genomic_DNA"/>
</dbReference>
<reference evidence="2 3" key="1">
    <citation type="submission" date="2020-03" db="EMBL/GenBank/DDBJ databases">
        <title>Alteromonas ponticola sp. nov., isolated from seawater.</title>
        <authorList>
            <person name="Yoon J.-H."/>
            <person name="Kim Y.-O."/>
        </authorList>
    </citation>
    <scope>NUCLEOTIDE SEQUENCE [LARGE SCALE GENOMIC DNA]</scope>
    <source>
        <strain evidence="2 3">MYP5</strain>
    </source>
</reference>
<evidence type="ECO:0000256" key="1">
    <source>
        <dbReference type="SAM" id="Phobius"/>
    </source>
</evidence>
<gene>
    <name evidence="2" type="ORF">HCJ96_08690</name>
</gene>
<evidence type="ECO:0000313" key="2">
    <source>
        <dbReference type="EMBL" id="NMH60092.1"/>
    </source>
</evidence>
<dbReference type="Proteomes" id="UP000709336">
    <property type="component" value="Unassembled WGS sequence"/>
</dbReference>
<protein>
    <submittedName>
        <fullName evidence="2">MerC domain-containing protein</fullName>
    </submittedName>
</protein>
<dbReference type="Pfam" id="PF03203">
    <property type="entry name" value="MerC"/>
    <property type="match status" value="1"/>
</dbReference>
<feature type="transmembrane region" description="Helical" evidence="1">
    <location>
        <begin position="45"/>
        <end position="66"/>
    </location>
</feature>
<organism evidence="2 3">
    <name type="scientific">Alteromonas ponticola</name>
    <dbReference type="NCBI Taxonomy" id="2720613"/>
    <lineage>
        <taxon>Bacteria</taxon>
        <taxon>Pseudomonadati</taxon>
        <taxon>Pseudomonadota</taxon>
        <taxon>Gammaproteobacteria</taxon>
        <taxon>Alteromonadales</taxon>
        <taxon>Alteromonadaceae</taxon>
        <taxon>Alteromonas/Salinimonas group</taxon>
        <taxon>Alteromonas</taxon>
    </lineage>
</organism>
<name>A0ABX1R0V2_9ALTE</name>
<keyword evidence="1" id="KW-0472">Membrane</keyword>
<proteinExistence type="predicted"/>
<dbReference type="InterPro" id="IPR004891">
    <property type="entry name" value="Mercury-R_MerC"/>
</dbReference>
<evidence type="ECO:0000313" key="3">
    <source>
        <dbReference type="Proteomes" id="UP000709336"/>
    </source>
</evidence>
<keyword evidence="3" id="KW-1185">Reference proteome</keyword>
<feature type="transmembrane region" description="Helical" evidence="1">
    <location>
        <begin position="12"/>
        <end position="33"/>
    </location>
</feature>
<keyword evidence="1" id="KW-1133">Transmembrane helix</keyword>
<accession>A0ABX1R0V2</accession>
<keyword evidence="1" id="KW-0812">Transmembrane</keyword>
<feature type="transmembrane region" description="Helical" evidence="1">
    <location>
        <begin position="73"/>
        <end position="92"/>
    </location>
</feature>
<comment type="caution">
    <text evidence="2">The sequence shown here is derived from an EMBL/GenBank/DDBJ whole genome shotgun (WGS) entry which is preliminary data.</text>
</comment>
<sequence length="139" mass="15308">MTTTQTTLDKLGIWVSGLCAVHCLSLPVLVPLMPLVASSFFAQAWFERTILSISILVGLAALFTGAIRQHGQFYPIVLLITGGTIYWFKNMFGESFEPFTIAFGALLIAMAHVSNLRMCRQFRKLNASYATSQLATVSK</sequence>